<gene>
    <name evidence="1" type="ORF">I4F81_008837</name>
</gene>
<proteinExistence type="predicted"/>
<comment type="caution">
    <text evidence="1">The sequence shown here is derived from an EMBL/GenBank/DDBJ whole genome shotgun (WGS) entry which is preliminary data.</text>
</comment>
<reference evidence="1" key="1">
    <citation type="submission" date="2019-11" db="EMBL/GenBank/DDBJ databases">
        <title>Nori genome reveals adaptations in red seaweeds to the harsh intertidal environment.</title>
        <authorList>
            <person name="Wang D."/>
            <person name="Mao Y."/>
        </authorList>
    </citation>
    <scope>NUCLEOTIDE SEQUENCE</scope>
    <source>
        <tissue evidence="1">Gametophyte</tissue>
    </source>
</reference>
<evidence type="ECO:0000313" key="1">
    <source>
        <dbReference type="EMBL" id="KAK1866317.1"/>
    </source>
</evidence>
<protein>
    <submittedName>
        <fullName evidence="1">Uncharacterized protein</fullName>
    </submittedName>
</protein>
<evidence type="ECO:0000313" key="2">
    <source>
        <dbReference type="Proteomes" id="UP000798662"/>
    </source>
</evidence>
<accession>A0ACC3C809</accession>
<organism evidence="1 2">
    <name type="scientific">Pyropia yezoensis</name>
    <name type="common">Susabi-nori</name>
    <name type="synonym">Porphyra yezoensis</name>
    <dbReference type="NCBI Taxonomy" id="2788"/>
    <lineage>
        <taxon>Eukaryota</taxon>
        <taxon>Rhodophyta</taxon>
        <taxon>Bangiophyceae</taxon>
        <taxon>Bangiales</taxon>
        <taxon>Bangiaceae</taxon>
        <taxon>Pyropia</taxon>
    </lineage>
</organism>
<keyword evidence="2" id="KW-1185">Reference proteome</keyword>
<sequence length="427" mass="44324">MAMVVLRGGGRILRGRCAAAAGAAGWGGPAIAIVTASVSLRWTEHPPRRGLARAATGVGCVPPPQALRGGPLAAAPRFRAGPSAVGAPLPVPYRGGVPSTATPPAPVVVFVWDVEPIGRGRDSRMGEIAIHESILSCPPLPGRERAGAALSTLVCPEQSIPGRATATRGIRLDVAGGPPFAKVWQQARAFVASSLNARGDGAVALFVAHGAQFDCRMLGYELGRLAPDAMMAAAAAAAAGIKRTKNMKVTEELESAGLIPAEWRFVCSMPLFKESFPNESRYALQDIASRRGTASGPAHRALSDVTTLDDTLQLADKQLRGGLRTFYASQLYPAGGGGNLASPPDVAGPGACPLRRLIVKAMAEQSRPRATELAPPPAPLAALPSPAGTPTPAVPLSWWQRLWGAWKEWTQAAASHGDGRQPVGPPQ</sequence>
<dbReference type="Proteomes" id="UP000798662">
    <property type="component" value="Chromosome 2"/>
</dbReference>
<name>A0ACC3C809_PYRYE</name>
<dbReference type="EMBL" id="CM020619">
    <property type="protein sequence ID" value="KAK1866317.1"/>
    <property type="molecule type" value="Genomic_DNA"/>
</dbReference>